<protein>
    <recommendedName>
        <fullName evidence="4">Carboxy-cis,cis-muconate cyclase</fullName>
    </recommendedName>
</protein>
<name>A0ABR1W5S1_9PEZI</name>
<dbReference type="Proteomes" id="UP001480595">
    <property type="component" value="Unassembled WGS sequence"/>
</dbReference>
<dbReference type="Gene3D" id="2.130.10.10">
    <property type="entry name" value="YVTN repeat-like/Quinoprotein amine dehydrogenase"/>
    <property type="match status" value="1"/>
</dbReference>
<dbReference type="SUPFAM" id="SSF75011">
    <property type="entry name" value="3-carboxy-cis,cis-mucoante lactonizing enzyme"/>
    <property type="match status" value="1"/>
</dbReference>
<dbReference type="PANTHER" id="PTHR30344">
    <property type="entry name" value="6-PHOSPHOGLUCONOLACTONASE-RELATED"/>
    <property type="match status" value="1"/>
</dbReference>
<dbReference type="Pfam" id="PF10282">
    <property type="entry name" value="Lactonase"/>
    <property type="match status" value="1"/>
</dbReference>
<dbReference type="InterPro" id="IPR015943">
    <property type="entry name" value="WD40/YVTN_repeat-like_dom_sf"/>
</dbReference>
<evidence type="ECO:0000256" key="1">
    <source>
        <dbReference type="ARBA" id="ARBA00005564"/>
    </source>
</evidence>
<dbReference type="PANTHER" id="PTHR30344:SF4">
    <property type="entry name" value="CYCLASE, PUTATIVE (AFU_ORTHOLOGUE AFUA_6G11580)-RELATED"/>
    <property type="match status" value="1"/>
</dbReference>
<keyword evidence="3" id="KW-1185">Reference proteome</keyword>
<dbReference type="EMBL" id="JAQQWL010000003">
    <property type="protein sequence ID" value="KAK8078777.1"/>
    <property type="molecule type" value="Genomic_DNA"/>
</dbReference>
<evidence type="ECO:0000313" key="2">
    <source>
        <dbReference type="EMBL" id="KAK8078777.1"/>
    </source>
</evidence>
<dbReference type="RefSeq" id="XP_066719848.1">
    <property type="nucleotide sequence ID" value="XM_066853993.1"/>
</dbReference>
<proteinExistence type="inferred from homology"/>
<organism evidence="2 3">
    <name type="scientific">Apiospora phragmitis</name>
    <dbReference type="NCBI Taxonomy" id="2905665"/>
    <lineage>
        <taxon>Eukaryota</taxon>
        <taxon>Fungi</taxon>
        <taxon>Dikarya</taxon>
        <taxon>Ascomycota</taxon>
        <taxon>Pezizomycotina</taxon>
        <taxon>Sordariomycetes</taxon>
        <taxon>Xylariomycetidae</taxon>
        <taxon>Amphisphaeriales</taxon>
        <taxon>Apiosporaceae</taxon>
        <taxon>Apiospora</taxon>
    </lineage>
</organism>
<gene>
    <name evidence="2" type="ORF">PG994_002584</name>
</gene>
<dbReference type="InterPro" id="IPR019405">
    <property type="entry name" value="Lactonase_7-beta_prop"/>
</dbReference>
<comment type="similarity">
    <text evidence="1">Belongs to the cycloisomerase 2 family.</text>
</comment>
<dbReference type="InterPro" id="IPR050282">
    <property type="entry name" value="Cycloisomerase_2"/>
</dbReference>
<dbReference type="GeneID" id="92087056"/>
<reference evidence="2 3" key="1">
    <citation type="submission" date="2023-01" db="EMBL/GenBank/DDBJ databases">
        <title>Analysis of 21 Apiospora genomes using comparative genomics revels a genus with tremendous synthesis potential of carbohydrate active enzymes and secondary metabolites.</title>
        <authorList>
            <person name="Sorensen T."/>
        </authorList>
    </citation>
    <scope>NUCLEOTIDE SEQUENCE [LARGE SCALE GENOMIC DNA]</scope>
    <source>
        <strain evidence="2 3">CBS 135458</strain>
    </source>
</reference>
<evidence type="ECO:0000313" key="3">
    <source>
        <dbReference type="Proteomes" id="UP001480595"/>
    </source>
</evidence>
<accession>A0ABR1W5S1</accession>
<sequence>MTTTVHARVHHLFVGNLNAPARLYALAFDDETLGFEVTANMMADATHAWIAFDANKTNVYGASLGKAAIASYEVVVEGGQEDTTKNLTLAFRNSVAAAGECFNRTAAFVLPHPVFPRVYTGSWPGPEACAMALSISEPPPPGNNNNNTTNNGGGVLEEVIQSWRYGNTSGIHGLALDPAGTTIYSADLNGDALWAHVISPDGTGRVVGLRGRYDLAPAGQHPRHLVVHPNGRVLYVVMEAASVVAAYSLDDVTRLPVAELSRHSLLPEGAEPGEYWSAEVMLSFVQRPDTQSPKYLWATARAWPGNGHTGFISAFGLDGESGQVREQLFRVPTTTKNGIANAVAPAPWSEDWAAMTDVGTGYVQMWHIEPATSNEETGEVMTTTARDVARVDIPDGGCCANVIWYD</sequence>
<evidence type="ECO:0008006" key="4">
    <source>
        <dbReference type="Google" id="ProtNLM"/>
    </source>
</evidence>
<comment type="caution">
    <text evidence="2">The sequence shown here is derived from an EMBL/GenBank/DDBJ whole genome shotgun (WGS) entry which is preliminary data.</text>
</comment>